<dbReference type="RefSeq" id="WP_015614928.1">
    <property type="nucleotide sequence ID" value="NC_021182.1"/>
</dbReference>
<dbReference type="HOGENOM" id="CLU_055973_0_0_9"/>
<keyword evidence="3" id="KW-1185">Reference proteome</keyword>
<dbReference type="Proteomes" id="UP000013523">
    <property type="component" value="Chromosome"/>
</dbReference>
<dbReference type="AlphaFoldDB" id="R4K7X7"/>
<evidence type="ECO:0000256" key="1">
    <source>
        <dbReference type="SAM" id="MobiDB-lite"/>
    </source>
</evidence>
<protein>
    <submittedName>
        <fullName evidence="2">Uncharacterized protein</fullName>
    </submittedName>
</protein>
<name>R4K7X7_CLOPA</name>
<dbReference type="OrthoDB" id="3199595at2"/>
<gene>
    <name evidence="2" type="ORF">Clopa_1685</name>
</gene>
<dbReference type="eggNOG" id="COG3935">
    <property type="taxonomic scope" value="Bacteria"/>
</dbReference>
<accession>R4K7X7</accession>
<sequence length="334" mass="39756">MAKYRHVYTSFWEDAKVMEKFTPEDKFFYLYLLTNPHTRQIGVYKLPIKLMTFELGYSYESVKSLLNRFISHHSLIEYNEETSEIAIKNWGKYNLVNSGKPIMDLINKELELIEDISLLEYVEQSINNSSIRKLIDDFMERKYSKSAELQETRGVDKTYDGTYNGVYHDTYDDASTSRGQKENKNKKENKKIYTEHREETLPVDNVYKNASSENVSNEKIISLFNEICVSLPKVRGRTSRRDKLIKSFWKLVKFNMGAVEEYFKKLERSDFLTGRKGDWKCNFDWVLLQSNYLKVIEGNYDNKANERFPKTCFNDYEQRSYDYDELEKRLLGWK</sequence>
<feature type="compositionally biased region" description="Basic and acidic residues" evidence="1">
    <location>
        <begin position="179"/>
        <end position="189"/>
    </location>
</feature>
<feature type="region of interest" description="Disordered" evidence="1">
    <location>
        <begin position="170"/>
        <end position="189"/>
    </location>
</feature>
<dbReference type="EMBL" id="CP003261">
    <property type="protein sequence ID" value="AGK96609.1"/>
    <property type="molecule type" value="Genomic_DNA"/>
</dbReference>
<reference evidence="2 3" key="1">
    <citation type="submission" date="2012-01" db="EMBL/GenBank/DDBJ databases">
        <title>Complete sequence of chromosome of Clostridium pasteurianum BC1.</title>
        <authorList>
            <consortium name="US DOE Joint Genome Institute"/>
            <person name="Lucas S."/>
            <person name="Han J."/>
            <person name="Lapidus A."/>
            <person name="Cheng J.-F."/>
            <person name="Goodwin L."/>
            <person name="Pitluck S."/>
            <person name="Peters L."/>
            <person name="Mikhailova N."/>
            <person name="Teshima H."/>
            <person name="Detter J.C."/>
            <person name="Han C."/>
            <person name="Tapia R."/>
            <person name="Land M."/>
            <person name="Hauser L."/>
            <person name="Kyrpides N."/>
            <person name="Ivanova N."/>
            <person name="Pagani I."/>
            <person name="Dunn J."/>
            <person name="Taghavi S."/>
            <person name="Francis A."/>
            <person name="van der Lelie D."/>
            <person name="Woyke T."/>
        </authorList>
    </citation>
    <scope>NUCLEOTIDE SEQUENCE [LARGE SCALE GENOMIC DNA]</scope>
    <source>
        <strain evidence="2 3">BC1</strain>
    </source>
</reference>
<organism evidence="2 3">
    <name type="scientific">Clostridium pasteurianum BC1</name>
    <dbReference type="NCBI Taxonomy" id="86416"/>
    <lineage>
        <taxon>Bacteria</taxon>
        <taxon>Bacillati</taxon>
        <taxon>Bacillota</taxon>
        <taxon>Clostridia</taxon>
        <taxon>Eubacteriales</taxon>
        <taxon>Clostridiaceae</taxon>
        <taxon>Clostridium</taxon>
    </lineage>
</organism>
<dbReference type="KEGG" id="cpas:Clopa_1685"/>
<dbReference type="PATRIC" id="fig|86416.3.peg.1661"/>
<evidence type="ECO:0000313" key="3">
    <source>
        <dbReference type="Proteomes" id="UP000013523"/>
    </source>
</evidence>
<proteinExistence type="predicted"/>
<dbReference type="STRING" id="86416.Clopa_1685"/>
<evidence type="ECO:0000313" key="2">
    <source>
        <dbReference type="EMBL" id="AGK96609.1"/>
    </source>
</evidence>